<dbReference type="PANTHER" id="PTHR44858">
    <property type="entry name" value="TETRATRICOPEPTIDE REPEAT PROTEIN 6"/>
    <property type="match status" value="1"/>
</dbReference>
<dbReference type="SUPFAM" id="SSF48452">
    <property type="entry name" value="TPR-like"/>
    <property type="match status" value="1"/>
</dbReference>
<dbReference type="AlphaFoldDB" id="A0A2T0WUP5"/>
<name>A0A2T0WUP5_9BACT</name>
<dbReference type="Gene3D" id="1.25.40.10">
    <property type="entry name" value="Tetratricopeptide repeat domain"/>
    <property type="match status" value="1"/>
</dbReference>
<feature type="chain" id="PRO_5015487579" evidence="4">
    <location>
        <begin position="24"/>
        <end position="224"/>
    </location>
</feature>
<evidence type="ECO:0000256" key="1">
    <source>
        <dbReference type="ARBA" id="ARBA00022737"/>
    </source>
</evidence>
<dbReference type="EMBL" id="PVTR01000001">
    <property type="protein sequence ID" value="PRY90426.1"/>
    <property type="molecule type" value="Genomic_DNA"/>
</dbReference>
<accession>A0A2T0WUP5</accession>
<evidence type="ECO:0000313" key="6">
    <source>
        <dbReference type="Proteomes" id="UP000238157"/>
    </source>
</evidence>
<organism evidence="5 6">
    <name type="scientific">Mongoliibacter ruber</name>
    <dbReference type="NCBI Taxonomy" id="1750599"/>
    <lineage>
        <taxon>Bacteria</taxon>
        <taxon>Pseudomonadati</taxon>
        <taxon>Bacteroidota</taxon>
        <taxon>Cytophagia</taxon>
        <taxon>Cytophagales</taxon>
        <taxon>Cyclobacteriaceae</taxon>
        <taxon>Mongoliibacter</taxon>
    </lineage>
</organism>
<evidence type="ECO:0000256" key="2">
    <source>
        <dbReference type="ARBA" id="ARBA00022803"/>
    </source>
</evidence>
<dbReference type="SMART" id="SM00028">
    <property type="entry name" value="TPR"/>
    <property type="match status" value="3"/>
</dbReference>
<dbReference type="RefSeq" id="WP_245917131.1">
    <property type="nucleotide sequence ID" value="NZ_PVTR01000001.1"/>
</dbReference>
<gene>
    <name evidence="5" type="ORF">CLW00_10185</name>
</gene>
<reference evidence="5 6" key="1">
    <citation type="submission" date="2018-03" db="EMBL/GenBank/DDBJ databases">
        <title>Genomic Encyclopedia of Archaeal and Bacterial Type Strains, Phase II (KMG-II): from individual species to whole genera.</title>
        <authorList>
            <person name="Goeker M."/>
        </authorList>
    </citation>
    <scope>NUCLEOTIDE SEQUENCE [LARGE SCALE GENOMIC DNA]</scope>
    <source>
        <strain evidence="5 6">DSM 27929</strain>
    </source>
</reference>
<dbReference type="Proteomes" id="UP000238157">
    <property type="component" value="Unassembled WGS sequence"/>
</dbReference>
<protein>
    <submittedName>
        <fullName evidence="5">Tetratricopeptide repeat protein</fullName>
    </submittedName>
</protein>
<dbReference type="InterPro" id="IPR011990">
    <property type="entry name" value="TPR-like_helical_dom_sf"/>
</dbReference>
<keyword evidence="1" id="KW-0677">Repeat</keyword>
<keyword evidence="6" id="KW-1185">Reference proteome</keyword>
<feature type="signal peptide" evidence="4">
    <location>
        <begin position="1"/>
        <end position="23"/>
    </location>
</feature>
<evidence type="ECO:0000256" key="4">
    <source>
        <dbReference type="SAM" id="SignalP"/>
    </source>
</evidence>
<dbReference type="Pfam" id="PF00515">
    <property type="entry name" value="TPR_1"/>
    <property type="match status" value="1"/>
</dbReference>
<dbReference type="InterPro" id="IPR019734">
    <property type="entry name" value="TPR_rpt"/>
</dbReference>
<keyword evidence="4" id="KW-0732">Signal</keyword>
<evidence type="ECO:0000256" key="3">
    <source>
        <dbReference type="PROSITE-ProRule" id="PRU00339"/>
    </source>
</evidence>
<dbReference type="PROSITE" id="PS50005">
    <property type="entry name" value="TPR"/>
    <property type="match status" value="1"/>
</dbReference>
<sequence length="224" mass="25895">MKKIKVGALISSLLTILTMSVQAQKIYDVDVEVRENSIVINNTALDMIEDERHASAVKILESVLEDDPSFHPAYLNYYRAGRNVDEKVEKVVNVLKKGLEIFEEDDEMAYYLGNLLQKEQRFDEAILAYTDAINYSKINGEDFPLVWAYYFNRGNCYLKTNQYKKAIPDYDYGLTLSPDNYDILTNRGYAYFRTDKKEAACKDWKTALELGSTVTEKYLQSYCK</sequence>
<comment type="caution">
    <text evidence="5">The sequence shown here is derived from an EMBL/GenBank/DDBJ whole genome shotgun (WGS) entry which is preliminary data.</text>
</comment>
<dbReference type="PANTHER" id="PTHR44858:SF1">
    <property type="entry name" value="UDP-N-ACETYLGLUCOSAMINE--PEPTIDE N-ACETYLGLUCOSAMINYLTRANSFERASE SPINDLY-RELATED"/>
    <property type="match status" value="1"/>
</dbReference>
<dbReference type="InterPro" id="IPR050498">
    <property type="entry name" value="Ycf3"/>
</dbReference>
<proteinExistence type="predicted"/>
<feature type="repeat" description="TPR" evidence="3">
    <location>
        <begin position="147"/>
        <end position="180"/>
    </location>
</feature>
<evidence type="ECO:0000313" key="5">
    <source>
        <dbReference type="EMBL" id="PRY90426.1"/>
    </source>
</evidence>
<keyword evidence="2 3" id="KW-0802">TPR repeat</keyword>